<reference evidence="6 7" key="1">
    <citation type="submission" date="2017-02" db="EMBL/GenBank/DDBJ databases">
        <authorList>
            <person name="Peterson S.W."/>
        </authorList>
    </citation>
    <scope>NUCLEOTIDE SEQUENCE [LARGE SCALE GENOMIC DNA]</scope>
    <source>
        <strain evidence="6 7">DSM 21749</strain>
    </source>
</reference>
<keyword evidence="2" id="KW-0229">DNA integration</keyword>
<dbReference type="InterPro" id="IPR011010">
    <property type="entry name" value="DNA_brk_join_enz"/>
</dbReference>
<evidence type="ECO:0000256" key="3">
    <source>
        <dbReference type="ARBA" id="ARBA00023125"/>
    </source>
</evidence>
<accession>A0A1T4RYW9</accession>
<evidence type="ECO:0000256" key="2">
    <source>
        <dbReference type="ARBA" id="ARBA00022908"/>
    </source>
</evidence>
<dbReference type="SUPFAM" id="SSF56349">
    <property type="entry name" value="DNA breaking-rejoining enzymes"/>
    <property type="match status" value="1"/>
</dbReference>
<dbReference type="Pfam" id="PF00589">
    <property type="entry name" value="Phage_integrase"/>
    <property type="match status" value="1"/>
</dbReference>
<dbReference type="GO" id="GO:0015074">
    <property type="term" value="P:DNA integration"/>
    <property type="evidence" value="ECO:0007669"/>
    <property type="project" value="UniProtKB-KW"/>
</dbReference>
<dbReference type="AlphaFoldDB" id="A0A1T4RYW9"/>
<keyword evidence="7" id="KW-1185">Reference proteome</keyword>
<organism evidence="6 7">
    <name type="scientific">Lysobacter spongiicola DSM 21749</name>
    <dbReference type="NCBI Taxonomy" id="1122188"/>
    <lineage>
        <taxon>Bacteria</taxon>
        <taxon>Pseudomonadati</taxon>
        <taxon>Pseudomonadota</taxon>
        <taxon>Gammaproteobacteria</taxon>
        <taxon>Lysobacterales</taxon>
        <taxon>Lysobacteraceae</taxon>
        <taxon>Novilysobacter</taxon>
    </lineage>
</organism>
<dbReference type="PROSITE" id="PS51898">
    <property type="entry name" value="TYR_RECOMBINASE"/>
    <property type="match status" value="1"/>
</dbReference>
<evidence type="ECO:0000259" key="5">
    <source>
        <dbReference type="PROSITE" id="PS51898"/>
    </source>
</evidence>
<name>A0A1T4RYW9_9GAMM</name>
<gene>
    <name evidence="6" type="ORF">SAMN02745674_02453</name>
</gene>
<dbReference type="Gene3D" id="1.10.150.130">
    <property type="match status" value="1"/>
</dbReference>
<evidence type="ECO:0000256" key="1">
    <source>
        <dbReference type="ARBA" id="ARBA00008857"/>
    </source>
</evidence>
<dbReference type="InterPro" id="IPR002104">
    <property type="entry name" value="Integrase_catalytic"/>
</dbReference>
<dbReference type="GO" id="GO:0003677">
    <property type="term" value="F:DNA binding"/>
    <property type="evidence" value="ECO:0007669"/>
    <property type="project" value="UniProtKB-KW"/>
</dbReference>
<dbReference type="GO" id="GO:0006310">
    <property type="term" value="P:DNA recombination"/>
    <property type="evidence" value="ECO:0007669"/>
    <property type="project" value="UniProtKB-KW"/>
</dbReference>
<dbReference type="PANTHER" id="PTHR30349:SF64">
    <property type="entry name" value="PROPHAGE INTEGRASE INTD-RELATED"/>
    <property type="match status" value="1"/>
</dbReference>
<dbReference type="CDD" id="cd01184">
    <property type="entry name" value="INT_C_like_1"/>
    <property type="match status" value="1"/>
</dbReference>
<feature type="domain" description="Tyr recombinase" evidence="5">
    <location>
        <begin position="220"/>
        <end position="425"/>
    </location>
</feature>
<dbReference type="InterPro" id="IPR010998">
    <property type="entry name" value="Integrase_recombinase_N"/>
</dbReference>
<comment type="similarity">
    <text evidence="1">Belongs to the 'phage' integrase family.</text>
</comment>
<keyword evidence="3" id="KW-0238">DNA-binding</keyword>
<dbReference type="Proteomes" id="UP000190061">
    <property type="component" value="Unassembled WGS sequence"/>
</dbReference>
<dbReference type="InterPro" id="IPR013762">
    <property type="entry name" value="Integrase-like_cat_sf"/>
</dbReference>
<dbReference type="PANTHER" id="PTHR30349">
    <property type="entry name" value="PHAGE INTEGRASE-RELATED"/>
    <property type="match status" value="1"/>
</dbReference>
<dbReference type="InterPro" id="IPR050090">
    <property type="entry name" value="Tyrosine_recombinase_XerCD"/>
</dbReference>
<evidence type="ECO:0000313" key="7">
    <source>
        <dbReference type="Proteomes" id="UP000190061"/>
    </source>
</evidence>
<protein>
    <submittedName>
        <fullName evidence="6">Phage integrase family protein</fullName>
    </submittedName>
</protein>
<proteinExistence type="inferred from homology"/>
<evidence type="ECO:0000256" key="4">
    <source>
        <dbReference type="ARBA" id="ARBA00023172"/>
    </source>
</evidence>
<sequence length="455" mass="50235">MRRGDAMVDVKKLLDSARQAAGAGQTREWTASGVQVGRVNLGSVSVNGRQDTEDFVRAIQALLEAPDNAGQPAPAVVPAAPQEASPSLSEAIADHLGDLERRRLAPDTITESKHTLRIFLATTGDIPVANIKANHARTFLDAIRWWPERATVRPKYRDLSVLEIIEAGKRDQVPIPSAHTLNKHHQRLGAFLNALVNSDLLGRNPLKGLKADLDTSTDLDTGRPFTPEELAAIFEPQRFKAWASKAPHRWWGTMLGLYTGARVNEIAQIYLDDVREVSGVWGIFLWKSGRGQKIKNKSSIRFVPLAQPLLDAGFLQFVEDMKACGHPRMFPHLPAGTRKDGTPNGKGYGRQLSRQFGAYVKGLGIEKGTGFHAFRHTLSTMLAEVGVPSADIAMITGHAVRSDAPVLEKHYIHIAKPTTLLKRVETLAKFTPPVRLERYQERQFAQALRSNKLHP</sequence>
<dbReference type="Gene3D" id="1.10.443.10">
    <property type="entry name" value="Intergrase catalytic core"/>
    <property type="match status" value="1"/>
</dbReference>
<dbReference type="EMBL" id="FUXP01000012">
    <property type="protein sequence ID" value="SKA21162.1"/>
    <property type="molecule type" value="Genomic_DNA"/>
</dbReference>
<evidence type="ECO:0000313" key="6">
    <source>
        <dbReference type="EMBL" id="SKA21162.1"/>
    </source>
</evidence>
<keyword evidence="4" id="KW-0233">DNA recombination</keyword>